<evidence type="ECO:0000256" key="1">
    <source>
        <dbReference type="SAM" id="Phobius"/>
    </source>
</evidence>
<evidence type="ECO:0000313" key="3">
    <source>
        <dbReference type="Proteomes" id="UP000001420"/>
    </source>
</evidence>
<dbReference type="Proteomes" id="UP000001420">
    <property type="component" value="Chromosome"/>
</dbReference>
<name>Q7VCN5_PROMA</name>
<reference evidence="2 3" key="1">
    <citation type="journal article" date="2003" name="Proc. Natl. Acad. Sci. U.S.A.">
        <title>Genome sequence of the cyanobacterium Prochlorococcus marinus SS120, a nearly minimal oxyphototrophic genome.</title>
        <authorList>
            <person name="Dufresne A."/>
            <person name="Salanoubat M."/>
            <person name="Partensky F."/>
            <person name="Artiguenave F."/>
            <person name="Axmann I.M."/>
            <person name="Barbe V."/>
            <person name="Duprat S."/>
            <person name="Galperin M.Y."/>
            <person name="Koonin E.V."/>
            <person name="Le Gall F."/>
            <person name="Makarova K.S."/>
            <person name="Ostrowski M."/>
            <person name="Oztas S."/>
            <person name="Robert C."/>
            <person name="Rogozin I.B."/>
            <person name="Scanlan D.J."/>
            <person name="Tandeau de Marsac N."/>
            <person name="Weissenbach J."/>
            <person name="Wincker P."/>
            <person name="Wolf Y.I."/>
            <person name="Hess W.R."/>
        </authorList>
    </citation>
    <scope>NUCLEOTIDE SEQUENCE [LARGE SCALE GENOMIC DNA]</scope>
    <source>
        <strain evidence="3">SARG / CCMP1375 / SS120</strain>
    </source>
</reference>
<dbReference type="AlphaFoldDB" id="Q7VCN5"/>
<gene>
    <name evidence="2" type="ordered locus">Pro_0705</name>
</gene>
<dbReference type="KEGG" id="pma:Pro_0705"/>
<sequence length="46" mass="5288">MKTPKFANNQPWRVWLFVIGLNILAFIGVFFLKLKGIDLYAFRGGS</sequence>
<evidence type="ECO:0000313" key="2">
    <source>
        <dbReference type="EMBL" id="AAP99749.1"/>
    </source>
</evidence>
<organism evidence="2 3">
    <name type="scientific">Prochlorococcus marinus (strain SARG / CCMP1375 / SS120)</name>
    <dbReference type="NCBI Taxonomy" id="167539"/>
    <lineage>
        <taxon>Bacteria</taxon>
        <taxon>Bacillati</taxon>
        <taxon>Cyanobacteriota</taxon>
        <taxon>Cyanophyceae</taxon>
        <taxon>Synechococcales</taxon>
        <taxon>Prochlorococcaceae</taxon>
        <taxon>Prochlorococcus</taxon>
    </lineage>
</organism>
<keyword evidence="1" id="KW-0812">Transmembrane</keyword>
<dbReference type="RefSeq" id="WP_011124857.1">
    <property type="nucleotide sequence ID" value="NC_005042.1"/>
</dbReference>
<dbReference type="EnsemblBacteria" id="AAP99749">
    <property type="protein sequence ID" value="AAP99749"/>
    <property type="gene ID" value="Pro_0705"/>
</dbReference>
<proteinExistence type="predicted"/>
<dbReference type="OrthoDB" id="9886319at2"/>
<dbReference type="eggNOG" id="ENOG5030SZA">
    <property type="taxonomic scope" value="Bacteria"/>
</dbReference>
<keyword evidence="1" id="KW-0472">Membrane</keyword>
<feature type="transmembrane region" description="Helical" evidence="1">
    <location>
        <begin position="12"/>
        <end position="32"/>
    </location>
</feature>
<keyword evidence="1" id="KW-1133">Transmembrane helix</keyword>
<dbReference type="HOGENOM" id="CLU_217321_0_0_3"/>
<protein>
    <submittedName>
        <fullName evidence="2">Uncharacterized protein</fullName>
    </submittedName>
</protein>
<dbReference type="EMBL" id="AE017126">
    <property type="protein sequence ID" value="AAP99749.1"/>
    <property type="molecule type" value="Genomic_DNA"/>
</dbReference>
<dbReference type="PATRIC" id="fig|167539.5.peg.745"/>
<keyword evidence="3" id="KW-1185">Reference proteome</keyword>
<accession>Q7VCN5</accession>